<keyword evidence="3" id="KW-1185">Reference proteome</keyword>
<dbReference type="Proteomes" id="UP001054252">
    <property type="component" value="Unassembled WGS sequence"/>
</dbReference>
<protein>
    <submittedName>
        <fullName evidence="2">Uncharacterized protein</fullName>
    </submittedName>
</protein>
<evidence type="ECO:0000313" key="2">
    <source>
        <dbReference type="EMBL" id="GKV51133.1"/>
    </source>
</evidence>
<sequence>MAEFENSWCSDDFAILDDSFSKNTQFLGAAKRVDDPQHFAHAEIQTFPNLPLCGSQVVSGNNDTGQVEGGNIENGTTDMGLEVEINPSRAVLSPIAEVQLVDVPLSHQLGDMRNHTGKGTTTKANKSN</sequence>
<evidence type="ECO:0000256" key="1">
    <source>
        <dbReference type="SAM" id="MobiDB-lite"/>
    </source>
</evidence>
<accession>A0AAV5MNZ4</accession>
<feature type="region of interest" description="Disordered" evidence="1">
    <location>
        <begin position="109"/>
        <end position="128"/>
    </location>
</feature>
<comment type="caution">
    <text evidence="2">The sequence shown here is derived from an EMBL/GenBank/DDBJ whole genome shotgun (WGS) entry which is preliminary data.</text>
</comment>
<evidence type="ECO:0000313" key="3">
    <source>
        <dbReference type="Proteomes" id="UP001054252"/>
    </source>
</evidence>
<reference evidence="2 3" key="1">
    <citation type="journal article" date="2021" name="Commun. Biol.">
        <title>The genome of Shorea leprosula (Dipterocarpaceae) highlights the ecological relevance of drought in aseasonal tropical rainforests.</title>
        <authorList>
            <person name="Ng K.K.S."/>
            <person name="Kobayashi M.J."/>
            <person name="Fawcett J.A."/>
            <person name="Hatakeyama M."/>
            <person name="Paape T."/>
            <person name="Ng C.H."/>
            <person name="Ang C.C."/>
            <person name="Tnah L.H."/>
            <person name="Lee C.T."/>
            <person name="Nishiyama T."/>
            <person name="Sese J."/>
            <person name="O'Brien M.J."/>
            <person name="Copetti D."/>
            <person name="Mohd Noor M.I."/>
            <person name="Ong R.C."/>
            <person name="Putra M."/>
            <person name="Sireger I.Z."/>
            <person name="Indrioko S."/>
            <person name="Kosugi Y."/>
            <person name="Izuno A."/>
            <person name="Isagi Y."/>
            <person name="Lee S.L."/>
            <person name="Shimizu K.K."/>
        </authorList>
    </citation>
    <scope>NUCLEOTIDE SEQUENCE [LARGE SCALE GENOMIC DNA]</scope>
    <source>
        <strain evidence="2">214</strain>
    </source>
</reference>
<feature type="compositionally biased region" description="Polar residues" evidence="1">
    <location>
        <begin position="117"/>
        <end position="128"/>
    </location>
</feature>
<name>A0AAV5MNZ4_9ROSI</name>
<proteinExistence type="predicted"/>
<gene>
    <name evidence="2" type="ORF">SLEP1_g57807</name>
</gene>
<organism evidence="2 3">
    <name type="scientific">Rubroshorea leprosula</name>
    <dbReference type="NCBI Taxonomy" id="152421"/>
    <lineage>
        <taxon>Eukaryota</taxon>
        <taxon>Viridiplantae</taxon>
        <taxon>Streptophyta</taxon>
        <taxon>Embryophyta</taxon>
        <taxon>Tracheophyta</taxon>
        <taxon>Spermatophyta</taxon>
        <taxon>Magnoliopsida</taxon>
        <taxon>eudicotyledons</taxon>
        <taxon>Gunneridae</taxon>
        <taxon>Pentapetalae</taxon>
        <taxon>rosids</taxon>
        <taxon>malvids</taxon>
        <taxon>Malvales</taxon>
        <taxon>Dipterocarpaceae</taxon>
        <taxon>Rubroshorea</taxon>
    </lineage>
</organism>
<dbReference type="AlphaFoldDB" id="A0AAV5MNZ4"/>
<dbReference type="EMBL" id="BPVZ01000440">
    <property type="protein sequence ID" value="GKV51133.1"/>
    <property type="molecule type" value="Genomic_DNA"/>
</dbReference>